<dbReference type="AlphaFoldDB" id="A0A2S4L955"/>
<comment type="caution">
    <text evidence="3">The sequence shown here is derived from an EMBL/GenBank/DDBJ whole genome shotgun (WGS) entry which is preliminary data.</text>
</comment>
<accession>A0A2S4L955</accession>
<sequence length="145" mass="16399">MGVWRTGNIDLHPAVRRAASGVQQGARFGGSQPFLAATYAVTGIPEMDTYTAEERQRRISELIRECVKEEEELAKLEEFIEKLPNTDQVRKSGSRSRSQRTGLPDALSRDELLQKSKEDRAKRMENIGLLWKKINALQAEDRASN</sequence>
<keyword evidence="1" id="KW-0175">Coiled coil</keyword>
<evidence type="ECO:0000313" key="3">
    <source>
        <dbReference type="EMBL" id="POR38966.1"/>
    </source>
</evidence>
<feature type="region of interest" description="Disordered" evidence="2">
    <location>
        <begin position="84"/>
        <end position="114"/>
    </location>
</feature>
<name>A0A2S4L955_9HYPO</name>
<proteinExistence type="predicted"/>
<evidence type="ECO:0000256" key="2">
    <source>
        <dbReference type="SAM" id="MobiDB-lite"/>
    </source>
</evidence>
<organism evidence="3 4">
    <name type="scientific">Tolypocladium paradoxum</name>
    <dbReference type="NCBI Taxonomy" id="94208"/>
    <lineage>
        <taxon>Eukaryota</taxon>
        <taxon>Fungi</taxon>
        <taxon>Dikarya</taxon>
        <taxon>Ascomycota</taxon>
        <taxon>Pezizomycotina</taxon>
        <taxon>Sordariomycetes</taxon>
        <taxon>Hypocreomycetidae</taxon>
        <taxon>Hypocreales</taxon>
        <taxon>Ophiocordycipitaceae</taxon>
        <taxon>Tolypocladium</taxon>
    </lineage>
</organism>
<protein>
    <submittedName>
        <fullName evidence="3">Uncharacterized protein</fullName>
    </submittedName>
</protein>
<reference evidence="3 4" key="1">
    <citation type="submission" date="2018-01" db="EMBL/GenBank/DDBJ databases">
        <title>Harnessing the power of phylogenomics to disentangle the directionality and signatures of interkingdom host jumping in the parasitic fungal genus Tolypocladium.</title>
        <authorList>
            <person name="Quandt C.A."/>
            <person name="Patterson W."/>
            <person name="Spatafora J.W."/>
        </authorList>
    </citation>
    <scope>NUCLEOTIDE SEQUENCE [LARGE SCALE GENOMIC DNA]</scope>
    <source>
        <strain evidence="3 4">NRBC 100945</strain>
    </source>
</reference>
<evidence type="ECO:0000256" key="1">
    <source>
        <dbReference type="SAM" id="Coils"/>
    </source>
</evidence>
<dbReference type="EMBL" id="PKSG01000084">
    <property type="protein sequence ID" value="POR38966.1"/>
    <property type="molecule type" value="Genomic_DNA"/>
</dbReference>
<keyword evidence="4" id="KW-1185">Reference proteome</keyword>
<dbReference type="Proteomes" id="UP000237481">
    <property type="component" value="Unassembled WGS sequence"/>
</dbReference>
<feature type="coiled-coil region" evidence="1">
    <location>
        <begin position="52"/>
        <end position="79"/>
    </location>
</feature>
<gene>
    <name evidence="3" type="ORF">TPAR_00834</name>
</gene>
<evidence type="ECO:0000313" key="4">
    <source>
        <dbReference type="Proteomes" id="UP000237481"/>
    </source>
</evidence>